<name>A0A0D6ZPJ2_ECOLX</name>
<sequence>MEKLSCNASTSELRFEIGVITGDKTFIEDAIKQRKLEQDLLNEVCIPSMLARLDLLQKGYKQ</sequence>
<dbReference type="AlphaFoldDB" id="A0A0D6ZPJ2"/>
<reference evidence="6 7" key="2">
    <citation type="submission" date="2018-06" db="EMBL/GenBank/DDBJ databases">
        <authorList>
            <consortium name="Pathogen Informatics"/>
            <person name="Doyle S."/>
        </authorList>
    </citation>
    <scope>NUCLEOTIDE SEQUENCE [LARGE SCALE GENOMIC DNA]</scope>
    <source>
        <strain evidence="6 7">NCTC10279</strain>
    </source>
</reference>
<reference evidence="3" key="6">
    <citation type="submission" date="2020-04" db="EMBL/GenBank/DDBJ databases">
        <authorList>
            <consortium name="NCBI Pathogen Detection Project"/>
        </authorList>
    </citation>
    <scope>NUCLEOTIDE SEQUENCE</scope>
    <source>
        <strain evidence="3">TW14994</strain>
    </source>
</reference>
<evidence type="ECO:0000313" key="7">
    <source>
        <dbReference type="Proteomes" id="UP000250385"/>
    </source>
</evidence>
<evidence type="ECO:0000313" key="10">
    <source>
        <dbReference type="Proteomes" id="UP000842385"/>
    </source>
</evidence>
<keyword evidence="3" id="KW-0132">Cell division</keyword>
<dbReference type="Proteomes" id="UP000521994">
    <property type="component" value="Unassembled WGS sequence"/>
</dbReference>
<accession>A0A0D6ZPJ2</accession>
<keyword evidence="3" id="KW-0131">Cell cycle</keyword>
<dbReference type="GO" id="GO:0051301">
    <property type="term" value="P:cell division"/>
    <property type="evidence" value="ECO:0007669"/>
    <property type="project" value="UniProtKB-KW"/>
</dbReference>
<dbReference type="Pfam" id="PF05358">
    <property type="entry name" value="DicB"/>
    <property type="match status" value="1"/>
</dbReference>
<dbReference type="EMBL" id="JABUPJ010000089">
    <property type="protein sequence ID" value="NYQ42023.1"/>
    <property type="molecule type" value="Genomic_DNA"/>
</dbReference>
<evidence type="ECO:0000313" key="9">
    <source>
        <dbReference type="Proteomes" id="UP000521994"/>
    </source>
</evidence>
<dbReference type="Proteomes" id="UP000250385">
    <property type="component" value="Unassembled WGS sequence"/>
</dbReference>
<dbReference type="Proteomes" id="UP000775646">
    <property type="component" value="Unassembled WGS sequence"/>
</dbReference>
<dbReference type="Proteomes" id="UP000842385">
    <property type="component" value="Unassembled WGS sequence"/>
</dbReference>
<dbReference type="RefSeq" id="WP_000413705.1">
    <property type="nucleotide sequence ID" value="NZ_AP018808.1"/>
</dbReference>
<evidence type="ECO:0000313" key="6">
    <source>
        <dbReference type="EMBL" id="SPX29895.1"/>
    </source>
</evidence>
<reference evidence="2" key="5">
    <citation type="submission" date="2020-02" db="EMBL/GenBank/DDBJ databases">
        <authorList>
            <consortium name="GenomeTrakr network: Whole genome sequencing for foodborne pathogen traceback"/>
        </authorList>
    </citation>
    <scope>NUCLEOTIDE SEQUENCE</scope>
    <source>
        <strain evidence="2">CFSAN046653</strain>
    </source>
</reference>
<dbReference type="EMBL" id="UASG01000010">
    <property type="protein sequence ID" value="SPX29895.1"/>
    <property type="molecule type" value="Genomic_DNA"/>
</dbReference>
<evidence type="ECO:0000313" key="8">
    <source>
        <dbReference type="Proteomes" id="UP000517067"/>
    </source>
</evidence>
<evidence type="ECO:0000313" key="4">
    <source>
        <dbReference type="EMBL" id="NYP85609.1"/>
    </source>
</evidence>
<dbReference type="EMBL" id="AASZRA010000008">
    <property type="protein sequence ID" value="EFI6952458.1"/>
    <property type="molecule type" value="Genomic_DNA"/>
</dbReference>
<dbReference type="Proteomes" id="UP000540485">
    <property type="component" value="Unassembled WGS sequence"/>
</dbReference>
<evidence type="ECO:0000313" key="1">
    <source>
        <dbReference type="EMBL" id="EFI0215075.1"/>
    </source>
</evidence>
<comment type="caution">
    <text evidence="3">The sequence shown here is derived from an EMBL/GenBank/DDBJ whole genome shotgun (WGS) entry which is preliminary data.</text>
</comment>
<evidence type="ECO:0000313" key="2">
    <source>
        <dbReference type="EMBL" id="EFI6952458.1"/>
    </source>
</evidence>
<dbReference type="Proteomes" id="UP000517067">
    <property type="component" value="Unassembled WGS sequence"/>
</dbReference>
<dbReference type="EMBL" id="DABFUC010000025">
    <property type="protein sequence ID" value="HAI8959814.1"/>
    <property type="molecule type" value="Genomic_DNA"/>
</dbReference>
<dbReference type="EMBL" id="AASXRC010000030">
    <property type="protein sequence ID" value="EFI0215075.1"/>
    <property type="molecule type" value="Genomic_DNA"/>
</dbReference>
<reference evidence="4 8" key="3">
    <citation type="journal article" date="2020" name="J. Appl. Microbiol.">
        <title>Genetic characterization of Shigatoxigenic and enteropathogenic Escherichia coli O80:H2 from diarrheic and septicemic calves and relatedness to human Shigatoxigenic E. coli O80:H2.</title>
        <authorList>
            <person name="Habets A."/>
            <person name="Crombe F."/>
            <person name="Nakamura K."/>
            <person name="Guerin V."/>
            <person name="De Rauw K."/>
            <person name="Pierard D."/>
            <person name="Saulmont M."/>
            <person name="Hayashi T."/>
            <person name="Mainil J.G."/>
            <person name="Thiry D."/>
        </authorList>
    </citation>
    <scope>NUCLEOTIDE SEQUENCE [LARGE SCALE GENOMIC DNA]</scope>
    <source>
        <strain evidence="5">EH3306</strain>
        <strain evidence="4 8">EH3307</strain>
    </source>
</reference>
<evidence type="ECO:0000313" key="5">
    <source>
        <dbReference type="EMBL" id="NYQ42023.1"/>
    </source>
</evidence>
<reference evidence="1 9" key="4">
    <citation type="submission" date="2020-02" db="EMBL/GenBank/DDBJ databases">
        <authorList>
            <consortium name="PulseNet: The National Subtyping Network for Foodborne Disease Surveillance"/>
            <person name="Tarr C.L."/>
            <person name="Trees E."/>
            <person name="Katz L.S."/>
            <person name="Carleton-Romer H.A."/>
            <person name="Stroika S."/>
            <person name="Kucerova Z."/>
            <person name="Roache K.F."/>
            <person name="Sabol A.L."/>
            <person name="Besser J."/>
            <person name="Gerner-Smidt P."/>
        </authorList>
    </citation>
    <scope>NUCLEOTIDE SEQUENCE [LARGE SCALE GENOMIC DNA]</scope>
    <source>
        <strain evidence="1 9">2014C-3796</strain>
    </source>
</reference>
<evidence type="ECO:0000313" key="3">
    <source>
        <dbReference type="EMBL" id="HAI8959814.1"/>
    </source>
</evidence>
<protein>
    <submittedName>
        <fullName evidence="3 6">Cell division inhibition protein</fullName>
    </submittedName>
</protein>
<dbReference type="InterPro" id="IPR008022">
    <property type="entry name" value="DicB"/>
</dbReference>
<reference evidence="3 10" key="1">
    <citation type="journal article" date="2018" name="Genome Biol.">
        <title>SKESA: strategic k-mer extension for scrupulous assemblies.</title>
        <authorList>
            <person name="Souvorov A."/>
            <person name="Agarwala R."/>
            <person name="Lipman D.J."/>
        </authorList>
    </citation>
    <scope>NUCLEOTIDE SEQUENCE [LARGE SCALE GENOMIC DNA]</scope>
    <source>
        <strain evidence="3 10">TW14994</strain>
    </source>
</reference>
<proteinExistence type="predicted"/>
<gene>
    <name evidence="2" type="ORF">BCB93_002089</name>
    <name evidence="1" type="ORF">BG944_004325</name>
    <name evidence="5" type="ORF">G4A38_26675</name>
    <name evidence="4" type="ORF">G4A47_10345</name>
    <name evidence="3" type="ORF">HKA49_004060</name>
    <name evidence="6" type="ORF">NCTC10279_02180</name>
</gene>
<organism evidence="3 10">
    <name type="scientific">Escherichia coli</name>
    <dbReference type="NCBI Taxonomy" id="562"/>
    <lineage>
        <taxon>Bacteria</taxon>
        <taxon>Pseudomonadati</taxon>
        <taxon>Pseudomonadota</taxon>
        <taxon>Gammaproteobacteria</taxon>
        <taxon>Enterobacterales</taxon>
        <taxon>Enterobacteriaceae</taxon>
        <taxon>Escherichia</taxon>
    </lineage>
</organism>
<dbReference type="EMBL" id="JABUPU010000011">
    <property type="protein sequence ID" value="NYP85609.1"/>
    <property type="molecule type" value="Genomic_DNA"/>
</dbReference>